<organism evidence="2 3">
    <name type="scientific">Jatropha curcas</name>
    <name type="common">Barbados nut</name>
    <dbReference type="NCBI Taxonomy" id="180498"/>
    <lineage>
        <taxon>Eukaryota</taxon>
        <taxon>Viridiplantae</taxon>
        <taxon>Streptophyta</taxon>
        <taxon>Embryophyta</taxon>
        <taxon>Tracheophyta</taxon>
        <taxon>Spermatophyta</taxon>
        <taxon>Magnoliopsida</taxon>
        <taxon>eudicotyledons</taxon>
        <taxon>Gunneridae</taxon>
        <taxon>Pentapetalae</taxon>
        <taxon>rosids</taxon>
        <taxon>fabids</taxon>
        <taxon>Malpighiales</taxon>
        <taxon>Euphorbiaceae</taxon>
        <taxon>Crotonoideae</taxon>
        <taxon>Jatropheae</taxon>
        <taxon>Jatropha</taxon>
    </lineage>
</organism>
<feature type="region of interest" description="Disordered" evidence="1">
    <location>
        <begin position="1"/>
        <end position="24"/>
    </location>
</feature>
<name>A0A067K3E6_JATCU</name>
<accession>A0A067K3E6</accession>
<gene>
    <name evidence="2" type="ORF">JCGZ_15544</name>
</gene>
<evidence type="ECO:0000313" key="2">
    <source>
        <dbReference type="EMBL" id="KDP30716.1"/>
    </source>
</evidence>
<protein>
    <submittedName>
        <fullName evidence="2">Uncharacterized protein</fullName>
    </submittedName>
</protein>
<proteinExistence type="predicted"/>
<reference evidence="2 3" key="1">
    <citation type="journal article" date="2014" name="PLoS ONE">
        <title>Global Analysis of Gene Expression Profiles in Physic Nut (Jatropha curcas L.) Seedlings Exposed to Salt Stress.</title>
        <authorList>
            <person name="Zhang L."/>
            <person name="Zhang C."/>
            <person name="Wu P."/>
            <person name="Chen Y."/>
            <person name="Li M."/>
            <person name="Jiang H."/>
            <person name="Wu G."/>
        </authorList>
    </citation>
    <scope>NUCLEOTIDE SEQUENCE [LARGE SCALE GENOMIC DNA]</scope>
    <source>
        <strain evidence="3">cv. GZQX0401</strain>
        <tissue evidence="2">Young leaves</tissue>
    </source>
</reference>
<dbReference type="AlphaFoldDB" id="A0A067K3E6"/>
<dbReference type="EMBL" id="KK914645">
    <property type="protein sequence ID" value="KDP30716.1"/>
    <property type="molecule type" value="Genomic_DNA"/>
</dbReference>
<sequence>MRGTTSRSGAFQKSGRPKCRNHSSVEAVRSGAPLRPSYVAYFIPPLTVRRLISRNGAFQKSG</sequence>
<evidence type="ECO:0000313" key="3">
    <source>
        <dbReference type="Proteomes" id="UP000027138"/>
    </source>
</evidence>
<evidence type="ECO:0000256" key="1">
    <source>
        <dbReference type="SAM" id="MobiDB-lite"/>
    </source>
</evidence>
<feature type="compositionally biased region" description="Polar residues" evidence="1">
    <location>
        <begin position="1"/>
        <end position="11"/>
    </location>
</feature>
<dbReference type="Proteomes" id="UP000027138">
    <property type="component" value="Unassembled WGS sequence"/>
</dbReference>
<keyword evidence="3" id="KW-1185">Reference proteome</keyword>